<comment type="function">
    <text evidence="35">Multifunctional aminotransferase with a broad substrate specificity. Catalyzes the conversion of glyoxylate to glycine using alanine as the amino donor. Catalyzes metabolism of not L- but the D-isomer of D-beta-aminoisobutyric acid to generate 2-methyl-3-oxopropanoate and alanine. Catalyzes the transfer of the amino group from beta-alanine to pyruvate to yield L-alanine and 3-oxopropanoate. Can metabolize NG-monomethyl-L-arginine (NMMA), asymmetric NG,NG-dimethyl-L-arginine (ADMA) and symmetric NG,N'G-dimethyl-L-arginine (SDMA). ADMA is a potent inhibitor of nitric-oxide (NO) synthase, and this activity provides mechanism through which the kidney regulates blood pressure.</text>
</comment>
<comment type="cofactor">
    <cofactor evidence="1">
        <name>pyridoxal 5'-phosphate</name>
        <dbReference type="ChEBI" id="CHEBI:597326"/>
    </cofactor>
</comment>
<dbReference type="GO" id="GO:0019481">
    <property type="term" value="P:L-alanine catabolic process, by transamination"/>
    <property type="evidence" value="ECO:0007669"/>
    <property type="project" value="TreeGrafter"/>
</dbReference>
<keyword evidence="37" id="KW-1185">Reference proteome</keyword>
<comment type="catalytic activity">
    <reaction evidence="24">
        <text>2-oxopentanoate + N(omega),N(omega)-dimethyl-L-arginine = 5-(3,3-dimethylguanidino)-2-oxopentanoate + L-2-aminopentanoate</text>
        <dbReference type="Rhea" id="RHEA:77359"/>
        <dbReference type="ChEBI" id="CHEBI:28644"/>
        <dbReference type="ChEBI" id="CHEBI:58326"/>
        <dbReference type="ChEBI" id="CHEBI:58441"/>
        <dbReference type="ChEBI" id="CHEBI:197301"/>
    </reaction>
</comment>
<protein>
    <recommendedName>
        <fullName evidence="10">Alanine--glyoxylate aminotransferase 2, mitochondrial</fullName>
        <ecNumber evidence="25">2.6.1.18</ecNumber>
        <ecNumber evidence="9">2.6.1.40</ecNumber>
        <ecNumber evidence="5">2.6.1.44</ecNumber>
    </recommendedName>
    <alternativeName>
        <fullName evidence="11">(R)-3-amino-2-methylpropionate--pyruvate transaminase</fullName>
    </alternativeName>
    <alternativeName>
        <fullName evidence="13">Beta-ALAAT II</fullName>
    </alternativeName>
    <alternativeName>
        <fullName evidence="14">Beta-alanine-pyruvate aminotransferase</fullName>
    </alternativeName>
    <alternativeName>
        <fullName evidence="27">D-3-aminoisobutyrate-pyruvate aminotransferase</fullName>
    </alternativeName>
    <alternativeName>
        <fullName evidence="12">D-AIBAT</fullName>
    </alternativeName>
    <alternativeName>
        <fullName evidence="26">D-beta-aminoisobutyrate-pyruvate aminotransferase</fullName>
    </alternativeName>
</protein>
<dbReference type="GO" id="GO:0005739">
    <property type="term" value="C:mitochondrion"/>
    <property type="evidence" value="ECO:0007669"/>
    <property type="project" value="UniProtKB-SubCell"/>
</dbReference>
<keyword evidence="6" id="KW-0032">Aminotransferase</keyword>
<reference evidence="36 37" key="1">
    <citation type="submission" date="2019-05" db="EMBL/GenBank/DDBJ databases">
        <title>A Chromosome-scale Meerkat (S. suricatta) Genome Assembly.</title>
        <authorList>
            <person name="Dudchenko O."/>
            <person name="Lieberman Aiden E."/>
            <person name="Tung J."/>
            <person name="Barreiro L.B."/>
            <person name="Clutton-Brock T.H."/>
        </authorList>
    </citation>
    <scope>NUCLEOTIDE SEQUENCE [LARGE SCALE GENOMIC DNA]</scope>
</reference>
<organism evidence="36 37">
    <name type="scientific">Suricata suricatta</name>
    <name type="common">Meerkat</name>
    <dbReference type="NCBI Taxonomy" id="37032"/>
    <lineage>
        <taxon>Eukaryota</taxon>
        <taxon>Metazoa</taxon>
        <taxon>Chordata</taxon>
        <taxon>Craniata</taxon>
        <taxon>Vertebrata</taxon>
        <taxon>Euteleostomi</taxon>
        <taxon>Mammalia</taxon>
        <taxon>Eutheria</taxon>
        <taxon>Laurasiatheria</taxon>
        <taxon>Carnivora</taxon>
        <taxon>Feliformia</taxon>
        <taxon>Herpestidae</taxon>
        <taxon>Suricata</taxon>
    </lineage>
</organism>
<comment type="catalytic activity">
    <reaction evidence="22">
        <text>N(omega),N('omega)-dimethyl-L-arginine + pyruvate = 5-(3,3'-dimethylguanidino)-2-oxopentanoate + L-alanine</text>
        <dbReference type="Rhea" id="RHEA:77307"/>
        <dbReference type="ChEBI" id="CHEBI:15361"/>
        <dbReference type="ChEBI" id="CHEBI:57972"/>
        <dbReference type="ChEBI" id="CHEBI:197308"/>
        <dbReference type="ChEBI" id="CHEBI:197310"/>
    </reaction>
</comment>
<keyword evidence="7" id="KW-0808">Transferase</keyword>
<evidence type="ECO:0000313" key="36">
    <source>
        <dbReference type="Ensembl" id="ENSSSUP00005001526.1"/>
    </source>
</evidence>
<dbReference type="EC" id="2.6.1.44" evidence="5"/>
<evidence type="ECO:0000256" key="6">
    <source>
        <dbReference type="ARBA" id="ARBA00022576"/>
    </source>
</evidence>
<evidence type="ECO:0000256" key="19">
    <source>
        <dbReference type="ARBA" id="ARBA00043751"/>
    </source>
</evidence>
<evidence type="ECO:0000256" key="22">
    <source>
        <dbReference type="ARBA" id="ARBA00043798"/>
    </source>
</evidence>
<evidence type="ECO:0000256" key="26">
    <source>
        <dbReference type="ARBA" id="ARBA00044257"/>
    </source>
</evidence>
<reference evidence="36" key="3">
    <citation type="submission" date="2025-09" db="UniProtKB">
        <authorList>
            <consortium name="Ensembl"/>
        </authorList>
    </citation>
    <scope>IDENTIFICATION</scope>
</reference>
<evidence type="ECO:0000256" key="1">
    <source>
        <dbReference type="ARBA" id="ARBA00001933"/>
    </source>
</evidence>
<dbReference type="InterPro" id="IPR005814">
    <property type="entry name" value="Aminotrans_3"/>
</dbReference>
<evidence type="ECO:0000256" key="13">
    <source>
        <dbReference type="ARBA" id="ARBA00042611"/>
    </source>
</evidence>
<evidence type="ECO:0000256" key="34">
    <source>
        <dbReference type="ARBA" id="ARBA00049480"/>
    </source>
</evidence>
<evidence type="ECO:0000256" key="32">
    <source>
        <dbReference type="ARBA" id="ARBA00048760"/>
    </source>
</evidence>
<evidence type="ECO:0000256" key="9">
    <source>
        <dbReference type="ARBA" id="ARBA00039130"/>
    </source>
</evidence>
<comment type="catalytic activity">
    <reaction evidence="17">
        <text>(R)-3-amino-2-methylpropanoate + pyruvate = 2-methyl-3-oxopropanoate + L-alanine</text>
        <dbReference type="Rhea" id="RHEA:18393"/>
        <dbReference type="ChEBI" id="CHEBI:15361"/>
        <dbReference type="ChEBI" id="CHEBI:57700"/>
        <dbReference type="ChEBI" id="CHEBI:57731"/>
        <dbReference type="ChEBI" id="CHEBI:57972"/>
        <dbReference type="EC" id="2.6.1.40"/>
    </reaction>
    <physiologicalReaction direction="left-to-right" evidence="17">
        <dbReference type="Rhea" id="RHEA:18394"/>
    </physiologicalReaction>
</comment>
<evidence type="ECO:0000256" key="25">
    <source>
        <dbReference type="ARBA" id="ARBA00044055"/>
    </source>
</evidence>
<evidence type="ECO:0000256" key="24">
    <source>
        <dbReference type="ARBA" id="ARBA00043826"/>
    </source>
</evidence>
<dbReference type="GO" id="GO:0008453">
    <property type="term" value="F:alanine-glyoxylate transaminase activity"/>
    <property type="evidence" value="ECO:0007669"/>
    <property type="project" value="UniProtKB-EC"/>
</dbReference>
<evidence type="ECO:0000313" key="37">
    <source>
        <dbReference type="Proteomes" id="UP000472268"/>
    </source>
</evidence>
<evidence type="ECO:0000256" key="31">
    <source>
        <dbReference type="ARBA" id="ARBA00048560"/>
    </source>
</evidence>
<sequence>MLLKFAELRDEFEIVGDVRGKGLMIGIEMVKDKMSRQPLPQEEVNQIHEDCKRMGLIIGRGGIFAQTFRIAPSMCITKPDVQFAVEVFRSALIQHMERRAFVCLFVCFPPTGVFIHEDFPELSIFPGSGPSTPQCSLPQRVWNNPN</sequence>
<evidence type="ECO:0000256" key="11">
    <source>
        <dbReference type="ARBA" id="ARBA00041662"/>
    </source>
</evidence>
<evidence type="ECO:0000256" key="14">
    <source>
        <dbReference type="ARBA" id="ARBA00042669"/>
    </source>
</evidence>
<dbReference type="PANTHER" id="PTHR45688">
    <property type="match status" value="1"/>
</dbReference>
<dbReference type="Ensembl" id="ENSSSUT00005001795.1">
    <property type="protein sequence ID" value="ENSSSUP00005001526.1"/>
    <property type="gene ID" value="ENSSSUG00005001074.1"/>
</dbReference>
<comment type="catalytic activity">
    <reaction evidence="33">
        <text>oxaloacetate + L-alanine = L-aspartate + pyruvate</text>
        <dbReference type="Rhea" id="RHEA:77347"/>
        <dbReference type="ChEBI" id="CHEBI:15361"/>
        <dbReference type="ChEBI" id="CHEBI:16452"/>
        <dbReference type="ChEBI" id="CHEBI:29991"/>
        <dbReference type="ChEBI" id="CHEBI:57972"/>
    </reaction>
</comment>
<dbReference type="InterPro" id="IPR015422">
    <property type="entry name" value="PyrdxlP-dep_Trfase_small"/>
</dbReference>
<comment type="catalytic activity">
    <reaction evidence="31">
        <text>N(omega),N(omega)-dimethyl-L-arginine + 2-oxobutanoate = 5-(3,3-dimethylguanidino)-2-oxopentanoate + (2S)-2-aminobutanoate</text>
        <dbReference type="Rhea" id="RHEA:77351"/>
        <dbReference type="ChEBI" id="CHEBI:16763"/>
        <dbReference type="ChEBI" id="CHEBI:58326"/>
        <dbReference type="ChEBI" id="CHEBI:74359"/>
        <dbReference type="ChEBI" id="CHEBI:197301"/>
    </reaction>
</comment>
<name>A0A673SY38_SURSU</name>
<evidence type="ECO:0000256" key="12">
    <source>
        <dbReference type="ARBA" id="ARBA00041845"/>
    </source>
</evidence>
<evidence type="ECO:0000256" key="27">
    <source>
        <dbReference type="ARBA" id="ARBA00044258"/>
    </source>
</evidence>
<evidence type="ECO:0000256" key="16">
    <source>
        <dbReference type="ARBA" id="ARBA00043679"/>
    </source>
</evidence>
<dbReference type="GO" id="GO:0009436">
    <property type="term" value="P:glyoxylate catabolic process"/>
    <property type="evidence" value="ECO:0007669"/>
    <property type="project" value="TreeGrafter"/>
</dbReference>
<comment type="catalytic activity">
    <reaction evidence="16">
        <text>(2S)-2-aminobutanoate + glyoxylate = 2-oxobutanoate + glycine</text>
        <dbReference type="Rhea" id="RHEA:77339"/>
        <dbReference type="ChEBI" id="CHEBI:16763"/>
        <dbReference type="ChEBI" id="CHEBI:36655"/>
        <dbReference type="ChEBI" id="CHEBI:57305"/>
        <dbReference type="ChEBI" id="CHEBI:74359"/>
    </reaction>
</comment>
<comment type="subcellular location">
    <subcellularLocation>
        <location evidence="2">Mitochondrion</location>
    </subcellularLocation>
</comment>
<evidence type="ECO:0000256" key="29">
    <source>
        <dbReference type="ARBA" id="ARBA00048264"/>
    </source>
</evidence>
<evidence type="ECO:0000256" key="4">
    <source>
        <dbReference type="ARBA" id="ARBA00011881"/>
    </source>
</evidence>
<dbReference type="PANTHER" id="PTHR45688:SF3">
    <property type="entry name" value="ALANINE--GLYOXYLATE AMINOTRANSFERASE 2, MITOCHONDRIAL"/>
    <property type="match status" value="1"/>
</dbReference>
<comment type="catalytic activity">
    <reaction evidence="15">
        <text>N(omega),N(omega)-dimethyl-L-arginine + pyruvate = 5-(3,3-dimethylguanidino)-2-oxopentanoate + L-alanine</text>
        <dbReference type="Rhea" id="RHEA:77303"/>
        <dbReference type="ChEBI" id="CHEBI:15361"/>
        <dbReference type="ChEBI" id="CHEBI:57972"/>
        <dbReference type="ChEBI" id="CHEBI:58326"/>
        <dbReference type="ChEBI" id="CHEBI:197301"/>
    </reaction>
</comment>
<comment type="catalytic activity">
    <reaction evidence="8">
        <text>glyoxylate + L-alanine = glycine + pyruvate</text>
        <dbReference type="Rhea" id="RHEA:24248"/>
        <dbReference type="ChEBI" id="CHEBI:15361"/>
        <dbReference type="ChEBI" id="CHEBI:36655"/>
        <dbReference type="ChEBI" id="CHEBI:57305"/>
        <dbReference type="ChEBI" id="CHEBI:57972"/>
        <dbReference type="EC" id="2.6.1.44"/>
    </reaction>
    <physiologicalReaction direction="left-to-right" evidence="8">
        <dbReference type="Rhea" id="RHEA:24249"/>
    </physiologicalReaction>
</comment>
<comment type="catalytic activity">
    <reaction evidence="32">
        <text>N(omega)-methyl-L-arginine + glyoxylate = 5-(3-methylguanidino)-2-oxopentanoate + glycine</text>
        <dbReference type="Rhea" id="RHEA:77323"/>
        <dbReference type="ChEBI" id="CHEBI:36655"/>
        <dbReference type="ChEBI" id="CHEBI:57305"/>
        <dbReference type="ChEBI" id="CHEBI:114953"/>
        <dbReference type="ChEBI" id="CHEBI:197314"/>
    </reaction>
</comment>
<evidence type="ECO:0000256" key="20">
    <source>
        <dbReference type="ARBA" id="ARBA00043758"/>
    </source>
</evidence>
<dbReference type="Proteomes" id="UP000472268">
    <property type="component" value="Chromosome 6"/>
</dbReference>
<comment type="catalytic activity">
    <reaction evidence="19">
        <text>2-oxobutanoate + L-alanine = (2S)-2-aminobutanoate + pyruvate</text>
        <dbReference type="Rhea" id="RHEA:77355"/>
        <dbReference type="ChEBI" id="CHEBI:15361"/>
        <dbReference type="ChEBI" id="CHEBI:16763"/>
        <dbReference type="ChEBI" id="CHEBI:57972"/>
        <dbReference type="ChEBI" id="CHEBI:74359"/>
        <dbReference type="EC" id="2.6.1.44"/>
    </reaction>
</comment>
<comment type="similarity">
    <text evidence="3">Belongs to the class-III pyridoxal-phosphate-dependent aminotransferase family.</text>
</comment>
<dbReference type="Pfam" id="PF00202">
    <property type="entry name" value="Aminotran_3"/>
    <property type="match status" value="1"/>
</dbReference>
<accession>A0A673SY38</accession>
<dbReference type="SUPFAM" id="SSF53383">
    <property type="entry name" value="PLP-dependent transferases"/>
    <property type="match status" value="1"/>
</dbReference>
<evidence type="ECO:0000256" key="10">
    <source>
        <dbReference type="ARBA" id="ARBA00039862"/>
    </source>
</evidence>
<evidence type="ECO:0000256" key="17">
    <source>
        <dbReference type="ARBA" id="ARBA00043726"/>
    </source>
</evidence>
<comment type="catalytic activity">
    <reaction evidence="21">
        <text>L-ornithine + pyruvate = 5-amino-2-oxopentanoate + L-alanine</text>
        <dbReference type="Rhea" id="RHEA:77327"/>
        <dbReference type="ChEBI" id="CHEBI:15361"/>
        <dbReference type="ChEBI" id="CHEBI:46911"/>
        <dbReference type="ChEBI" id="CHEBI:57972"/>
        <dbReference type="ChEBI" id="CHEBI:58802"/>
    </reaction>
</comment>
<dbReference type="GO" id="GO:0030170">
    <property type="term" value="F:pyridoxal phosphate binding"/>
    <property type="evidence" value="ECO:0007669"/>
    <property type="project" value="InterPro"/>
</dbReference>
<evidence type="ECO:0000256" key="18">
    <source>
        <dbReference type="ARBA" id="ARBA00043749"/>
    </source>
</evidence>
<evidence type="ECO:0000256" key="15">
    <source>
        <dbReference type="ARBA" id="ARBA00043669"/>
    </source>
</evidence>
<comment type="catalytic activity">
    <reaction evidence="18">
        <text>N(omega),N(omega)-dimethyl-L-arginine + oxaloacetate = 5-(3,3-dimethylguanidino)-2-oxopentanoate + L-aspartate</text>
        <dbReference type="Rhea" id="RHEA:77343"/>
        <dbReference type="ChEBI" id="CHEBI:16452"/>
        <dbReference type="ChEBI" id="CHEBI:29991"/>
        <dbReference type="ChEBI" id="CHEBI:58326"/>
        <dbReference type="ChEBI" id="CHEBI:197301"/>
    </reaction>
</comment>
<dbReference type="GO" id="GO:0016223">
    <property type="term" value="F:beta-alanine:pyruvate transaminase activity"/>
    <property type="evidence" value="ECO:0007669"/>
    <property type="project" value="UniProtKB-EC"/>
</dbReference>
<evidence type="ECO:0000256" key="5">
    <source>
        <dbReference type="ARBA" id="ARBA00013049"/>
    </source>
</evidence>
<evidence type="ECO:0000256" key="28">
    <source>
        <dbReference type="ARBA" id="ARBA00047892"/>
    </source>
</evidence>
<evidence type="ECO:0000256" key="30">
    <source>
        <dbReference type="ARBA" id="ARBA00048500"/>
    </source>
</evidence>
<evidence type="ECO:0000256" key="23">
    <source>
        <dbReference type="ARBA" id="ARBA00043825"/>
    </source>
</evidence>
<comment type="catalytic activity">
    <reaction evidence="23">
        <text>3-oxopropanoate + L-alanine = beta-alanine + pyruvate</text>
        <dbReference type="Rhea" id="RHEA:14077"/>
        <dbReference type="ChEBI" id="CHEBI:15361"/>
        <dbReference type="ChEBI" id="CHEBI:33190"/>
        <dbReference type="ChEBI" id="CHEBI:57966"/>
        <dbReference type="ChEBI" id="CHEBI:57972"/>
        <dbReference type="EC" id="2.6.1.18"/>
    </reaction>
    <physiologicalReaction direction="right-to-left" evidence="23">
        <dbReference type="Rhea" id="RHEA:14079"/>
    </physiologicalReaction>
</comment>
<dbReference type="AlphaFoldDB" id="A0A673SY38"/>
<evidence type="ECO:0000256" key="21">
    <source>
        <dbReference type="ARBA" id="ARBA00043777"/>
    </source>
</evidence>
<comment type="subunit">
    <text evidence="4">Homotetramer.</text>
</comment>
<evidence type="ECO:0000256" key="7">
    <source>
        <dbReference type="ARBA" id="ARBA00022679"/>
    </source>
</evidence>
<dbReference type="InterPro" id="IPR015424">
    <property type="entry name" value="PyrdxlP-dep_Trfase"/>
</dbReference>
<dbReference type="EC" id="2.6.1.18" evidence="25"/>
<comment type="catalytic activity">
    <reaction evidence="34">
        <text>N(omega),N('omega)-dimethyl-L-arginine + glyoxylate = 5-(3,3'-dimethylguanidino)-2-oxopentanoate + glycine</text>
        <dbReference type="Rhea" id="RHEA:77315"/>
        <dbReference type="ChEBI" id="CHEBI:36655"/>
        <dbReference type="ChEBI" id="CHEBI:57305"/>
        <dbReference type="ChEBI" id="CHEBI:197308"/>
        <dbReference type="ChEBI" id="CHEBI:197310"/>
    </reaction>
</comment>
<dbReference type="EC" id="2.6.1.40" evidence="9"/>
<dbReference type="GO" id="GO:0047305">
    <property type="term" value="F:(R)-3-amino-2-methylpropionate-pyruvate transaminase activity"/>
    <property type="evidence" value="ECO:0007669"/>
    <property type="project" value="UniProtKB-EC"/>
</dbReference>
<evidence type="ECO:0000256" key="35">
    <source>
        <dbReference type="ARBA" id="ARBA00058068"/>
    </source>
</evidence>
<comment type="catalytic activity">
    <reaction evidence="20">
        <text>N(omega)-methyl-L-arginine + pyruvate = 5-(3-methylguanidino)-2-oxopentanoate + L-alanine</text>
        <dbReference type="Rhea" id="RHEA:77319"/>
        <dbReference type="ChEBI" id="CHEBI:15361"/>
        <dbReference type="ChEBI" id="CHEBI:57972"/>
        <dbReference type="ChEBI" id="CHEBI:114953"/>
        <dbReference type="ChEBI" id="CHEBI:197314"/>
    </reaction>
</comment>
<dbReference type="Gene3D" id="3.90.1150.10">
    <property type="entry name" value="Aspartate Aminotransferase, domain 1"/>
    <property type="match status" value="1"/>
</dbReference>
<comment type="catalytic activity">
    <reaction evidence="28">
        <text>N(omega),N(omega)-dimethyl-L-arginine + glyoxylate = 5-(3,3-dimethylguanidino)-2-oxopentanoate + glycine</text>
        <dbReference type="Rhea" id="RHEA:77311"/>
        <dbReference type="ChEBI" id="CHEBI:36655"/>
        <dbReference type="ChEBI" id="CHEBI:57305"/>
        <dbReference type="ChEBI" id="CHEBI:58326"/>
        <dbReference type="ChEBI" id="CHEBI:197301"/>
    </reaction>
</comment>
<comment type="catalytic activity">
    <reaction evidence="29">
        <text>L-ornithine + glyoxylate = 5-amino-2-oxopentanoate + glycine</text>
        <dbReference type="Rhea" id="RHEA:77331"/>
        <dbReference type="ChEBI" id="CHEBI:36655"/>
        <dbReference type="ChEBI" id="CHEBI:46911"/>
        <dbReference type="ChEBI" id="CHEBI:57305"/>
        <dbReference type="ChEBI" id="CHEBI:58802"/>
    </reaction>
</comment>
<comment type="catalytic activity">
    <reaction evidence="30">
        <text>2-oxohexanoate + N(omega),N(omega)-dimethyl-L-arginine = L-2-aminohexanoate + 5-(3,3-dimethylguanidino)-2-oxopentanoate</text>
        <dbReference type="Rhea" id="RHEA:77363"/>
        <dbReference type="ChEBI" id="CHEBI:35177"/>
        <dbReference type="ChEBI" id="CHEBI:58326"/>
        <dbReference type="ChEBI" id="CHEBI:58455"/>
        <dbReference type="ChEBI" id="CHEBI:197301"/>
    </reaction>
</comment>
<evidence type="ECO:0000256" key="3">
    <source>
        <dbReference type="ARBA" id="ARBA00008954"/>
    </source>
</evidence>
<reference evidence="36" key="2">
    <citation type="submission" date="2025-08" db="UniProtKB">
        <authorList>
            <consortium name="Ensembl"/>
        </authorList>
    </citation>
    <scope>IDENTIFICATION</scope>
</reference>
<evidence type="ECO:0000256" key="2">
    <source>
        <dbReference type="ARBA" id="ARBA00004173"/>
    </source>
</evidence>
<proteinExistence type="inferred from homology"/>
<evidence type="ECO:0000256" key="33">
    <source>
        <dbReference type="ARBA" id="ARBA00048916"/>
    </source>
</evidence>
<evidence type="ECO:0000256" key="8">
    <source>
        <dbReference type="ARBA" id="ARBA00033660"/>
    </source>
</evidence>